<evidence type="ECO:0000313" key="2">
    <source>
        <dbReference type="EMBL" id="AKJ75366.1"/>
    </source>
</evidence>
<accession>A0A0G3EZV2</accession>
<dbReference type="GO" id="GO:0016740">
    <property type="term" value="F:transferase activity"/>
    <property type="evidence" value="ECO:0007669"/>
    <property type="project" value="UniProtKB-KW"/>
</dbReference>
<dbReference type="InterPro" id="IPR050834">
    <property type="entry name" value="Glycosyltransf_2"/>
</dbReference>
<organism evidence="2">
    <name type="scientific">Klebsiella pneumoniae</name>
    <dbReference type="NCBI Taxonomy" id="573"/>
    <lineage>
        <taxon>Bacteria</taxon>
        <taxon>Pseudomonadati</taxon>
        <taxon>Pseudomonadota</taxon>
        <taxon>Gammaproteobacteria</taxon>
        <taxon>Enterobacterales</taxon>
        <taxon>Enterobacteriaceae</taxon>
        <taxon>Klebsiella/Raoultella group</taxon>
        <taxon>Klebsiella</taxon>
        <taxon>Klebsiella pneumoniae complex</taxon>
    </lineage>
</organism>
<dbReference type="InterPro" id="IPR001173">
    <property type="entry name" value="Glyco_trans_2-like"/>
</dbReference>
<protein>
    <submittedName>
        <fullName evidence="2">Putative glycosyltransferase</fullName>
    </submittedName>
</protein>
<feature type="domain" description="Glycosyltransferase 2-like" evidence="1">
    <location>
        <begin position="8"/>
        <end position="143"/>
    </location>
</feature>
<keyword evidence="2" id="KW-0808">Transferase</keyword>
<proteinExistence type="predicted"/>
<reference evidence="2" key="1">
    <citation type="journal article" date="2015" name="Genome Biol. Evol.">
        <title>Extensive Capsule Locus Variation and Large-Scale Genomic Recombination within the Klebsiella pneumoniae Clonal Group 258.</title>
        <authorList>
            <person name="Wyres K.L."/>
            <person name="Gorrie C."/>
            <person name="Edwards D.J."/>
            <person name="Wertheim H.F."/>
            <person name="Hsu L.Y."/>
            <person name="Van Kinh N."/>
            <person name="Zadoks R."/>
            <person name="Baker S."/>
            <person name="Holt K.E."/>
        </authorList>
    </citation>
    <scope>NUCLEOTIDE SEQUENCE</scope>
    <source>
        <strain evidence="2">09/370B</strain>
    </source>
</reference>
<evidence type="ECO:0000259" key="1">
    <source>
        <dbReference type="Pfam" id="PF00535"/>
    </source>
</evidence>
<dbReference type="AlphaFoldDB" id="A0A0G3EZV2"/>
<dbReference type="InterPro" id="IPR029044">
    <property type="entry name" value="Nucleotide-diphossugar_trans"/>
</dbReference>
<dbReference type="SUPFAM" id="SSF53448">
    <property type="entry name" value="Nucleotide-diphospho-sugar transferases"/>
    <property type="match status" value="1"/>
</dbReference>
<dbReference type="PANTHER" id="PTHR43685">
    <property type="entry name" value="GLYCOSYLTRANSFERASE"/>
    <property type="match status" value="1"/>
</dbReference>
<dbReference type="PANTHER" id="PTHR43685:SF2">
    <property type="entry name" value="GLYCOSYLTRANSFERASE 2-LIKE DOMAIN-CONTAINING PROTEIN"/>
    <property type="match status" value="1"/>
</dbReference>
<sequence>MFQFEKISVVIPVYNSASYISSTIDSVLSAYPKEYVDIVIVDDKSDDIENLKNVLRFYDSVRLIEKNIKSNAAESRNIGILKSFYDKVFLLDADDQFFLDYLINRIAIMNASNAGVFFGSFIDVYNDGNRLLRCQLYRDEDIREYLFINSGDFRSSTISINKKFYKGTLFDEKQFKHQDWGFGIRCYDNGERLYYDSENFIEICHGKHSQMSSSMNIKASQYFVDTYLKNQDYYIIGFIRMHFSKSFCFGDKDAVIFFSALIKKVNLITLQTLKLKFLGLLGTGLFFKPVSKILSVYVSLKQKRFN</sequence>
<dbReference type="RefSeq" id="WP_094326680.1">
    <property type="nucleotide sequence ID" value="NZ_CP075256.1"/>
</dbReference>
<dbReference type="Gene3D" id="3.90.550.10">
    <property type="entry name" value="Spore Coat Polysaccharide Biosynthesis Protein SpsA, Chain A"/>
    <property type="match status" value="1"/>
</dbReference>
<dbReference type="EMBL" id="KR007675">
    <property type="protein sequence ID" value="AKJ75366.1"/>
    <property type="molecule type" value="Genomic_DNA"/>
</dbReference>
<dbReference type="Pfam" id="PF00535">
    <property type="entry name" value="Glycos_transf_2"/>
    <property type="match status" value="1"/>
</dbReference>
<name>A0A0G3EZV2_KLEPN</name>
<gene>
    <name evidence="2" type="ORF">09_370B_00012</name>
</gene>